<dbReference type="Gene3D" id="3.40.50.800">
    <property type="entry name" value="Anticodon-binding domain"/>
    <property type="match status" value="1"/>
</dbReference>
<dbReference type="AlphaFoldDB" id="A0A4V1ZDL2"/>
<dbReference type="PROSITE" id="PS50862">
    <property type="entry name" value="AA_TRNA_LIGASE_II"/>
    <property type="match status" value="1"/>
</dbReference>
<feature type="binding site" evidence="8">
    <location>
        <begin position="355"/>
        <end position="358"/>
    </location>
    <ligand>
        <name>ATP</name>
        <dbReference type="ChEBI" id="CHEBI:30616"/>
    </ligand>
</feature>
<dbReference type="GO" id="GO:0005524">
    <property type="term" value="F:ATP binding"/>
    <property type="evidence" value="ECO:0007669"/>
    <property type="project" value="UniProtKB-UniRule"/>
</dbReference>
<dbReference type="SUPFAM" id="SSF55681">
    <property type="entry name" value="Class II aaRS and biotin synthetases"/>
    <property type="match status" value="1"/>
</dbReference>
<feature type="binding site" evidence="8">
    <location>
        <begin position="233"/>
        <end position="238"/>
    </location>
    <ligand>
        <name>ATP</name>
        <dbReference type="ChEBI" id="CHEBI:30616"/>
    </ligand>
</feature>
<feature type="domain" description="Aminoacyl-transfer RNA synthetases class-II family profile" evidence="9">
    <location>
        <begin position="12"/>
        <end position="393"/>
    </location>
</feature>
<dbReference type="NCBIfam" id="TIGR00389">
    <property type="entry name" value="glyS_dimeric"/>
    <property type="match status" value="1"/>
</dbReference>
<dbReference type="EC" id="6.1.1.14" evidence="8"/>
<dbReference type="Pfam" id="PF03129">
    <property type="entry name" value="HGTP_anticodon"/>
    <property type="match status" value="1"/>
</dbReference>
<evidence type="ECO:0000313" key="10">
    <source>
        <dbReference type="EMBL" id="RYU96550.1"/>
    </source>
</evidence>
<dbReference type="GO" id="GO:1990742">
    <property type="term" value="C:microvesicle"/>
    <property type="evidence" value="ECO:0007669"/>
    <property type="project" value="UniProtKB-ARBA"/>
</dbReference>
<comment type="subcellular location">
    <subcellularLocation>
        <location evidence="8">Cytoplasm</location>
    </subcellularLocation>
</comment>
<feature type="binding site" evidence="8">
    <location>
        <begin position="351"/>
        <end position="355"/>
    </location>
    <ligand>
        <name>substrate</name>
    </ligand>
</feature>
<dbReference type="OrthoDB" id="9760853at2"/>
<keyword evidence="6 8" id="KW-0648">Protein biosynthesis</keyword>
<dbReference type="HAMAP" id="MF_00253_B">
    <property type="entry name" value="Gly_tRNA_synth_B"/>
    <property type="match status" value="1"/>
</dbReference>
<feature type="binding site" evidence="8">
    <location>
        <begin position="223"/>
        <end position="225"/>
    </location>
    <ligand>
        <name>ATP</name>
        <dbReference type="ChEBI" id="CHEBI:30616"/>
    </ligand>
</feature>
<feature type="binding site" evidence="8">
    <location>
        <position position="103"/>
    </location>
    <ligand>
        <name>substrate</name>
    </ligand>
</feature>
<evidence type="ECO:0000256" key="7">
    <source>
        <dbReference type="ARBA" id="ARBA00023146"/>
    </source>
</evidence>
<dbReference type="InterPro" id="IPR036621">
    <property type="entry name" value="Anticodon-bd_dom_sf"/>
</dbReference>
<evidence type="ECO:0000256" key="8">
    <source>
        <dbReference type="HAMAP-Rule" id="MF_00253"/>
    </source>
</evidence>
<dbReference type="PRINTS" id="PR01043">
    <property type="entry name" value="TRNASYNTHGLY"/>
</dbReference>
<dbReference type="Gene3D" id="3.30.40.230">
    <property type="match status" value="1"/>
</dbReference>
<keyword evidence="4 8" id="KW-0547">Nucleotide-binding</keyword>
<dbReference type="NCBIfam" id="NF003211">
    <property type="entry name" value="PRK04173.1"/>
    <property type="match status" value="1"/>
</dbReference>
<dbReference type="InterPro" id="IPR027031">
    <property type="entry name" value="Gly-tRNA_synthase/POLG2"/>
</dbReference>
<evidence type="ECO:0000256" key="2">
    <source>
        <dbReference type="ARBA" id="ARBA00022490"/>
    </source>
</evidence>
<comment type="function">
    <text evidence="8">Catalyzes the attachment of glycine to tRNA(Gly).</text>
</comment>
<dbReference type="GO" id="GO:0004820">
    <property type="term" value="F:glycine-tRNA ligase activity"/>
    <property type="evidence" value="ECO:0007669"/>
    <property type="project" value="UniProtKB-UniRule"/>
</dbReference>
<feature type="binding site" evidence="8">
    <location>
        <position position="191"/>
    </location>
    <ligand>
        <name>substrate</name>
    </ligand>
</feature>
<dbReference type="Proteomes" id="UP000293162">
    <property type="component" value="Unassembled WGS sequence"/>
</dbReference>
<dbReference type="InterPro" id="IPR022961">
    <property type="entry name" value="Gly_tRNA_ligase_bac"/>
</dbReference>
<dbReference type="RefSeq" id="WP_130020226.1">
    <property type="nucleotide sequence ID" value="NZ_SEWF01000007.1"/>
</dbReference>
<dbReference type="CDD" id="cd00774">
    <property type="entry name" value="GlyRS-like_core"/>
    <property type="match status" value="1"/>
</dbReference>
<evidence type="ECO:0000256" key="3">
    <source>
        <dbReference type="ARBA" id="ARBA00022598"/>
    </source>
</evidence>
<dbReference type="SUPFAM" id="SSF52954">
    <property type="entry name" value="Class II aaRS ABD-related"/>
    <property type="match status" value="1"/>
</dbReference>
<dbReference type="GO" id="GO:0006426">
    <property type="term" value="P:glycyl-tRNA aminoacylation"/>
    <property type="evidence" value="ECO:0007669"/>
    <property type="project" value="UniProtKB-UniRule"/>
</dbReference>
<dbReference type="GO" id="GO:0015966">
    <property type="term" value="P:diadenosine tetraphosphate biosynthetic process"/>
    <property type="evidence" value="ECO:0007669"/>
    <property type="project" value="UniProtKB-ARBA"/>
</dbReference>
<dbReference type="Pfam" id="PF00587">
    <property type="entry name" value="tRNA-synt_2b"/>
    <property type="match status" value="1"/>
</dbReference>
<evidence type="ECO:0000256" key="5">
    <source>
        <dbReference type="ARBA" id="ARBA00022840"/>
    </source>
</evidence>
<dbReference type="EMBL" id="SEWF01000007">
    <property type="protein sequence ID" value="RYU96550.1"/>
    <property type="molecule type" value="Genomic_DNA"/>
</dbReference>
<dbReference type="PANTHER" id="PTHR10745:SF8">
    <property type="entry name" value="DNA POLYMERASE SUBUNIT GAMMA-2, MITOCHONDRIAL"/>
    <property type="match status" value="1"/>
</dbReference>
<evidence type="ECO:0000256" key="4">
    <source>
        <dbReference type="ARBA" id="ARBA00022741"/>
    </source>
</evidence>
<dbReference type="GO" id="GO:0004081">
    <property type="term" value="F:bis(5'-nucleosyl)-tetraphosphatase (asymmetrical) activity"/>
    <property type="evidence" value="ECO:0007669"/>
    <property type="project" value="UniProtKB-ARBA"/>
</dbReference>
<dbReference type="FunFam" id="3.40.50.800:FF:000002">
    <property type="entry name" value="Glycine--tRNA ligase"/>
    <property type="match status" value="1"/>
</dbReference>
<dbReference type="GO" id="GO:0070062">
    <property type="term" value="C:extracellular exosome"/>
    <property type="evidence" value="ECO:0007669"/>
    <property type="project" value="UniProtKB-ARBA"/>
</dbReference>
<feature type="binding site" evidence="8">
    <location>
        <begin position="305"/>
        <end position="306"/>
    </location>
    <ligand>
        <name>ATP</name>
        <dbReference type="ChEBI" id="CHEBI:30616"/>
    </ligand>
</feature>
<comment type="subunit">
    <text evidence="8">Homodimer.</text>
</comment>
<keyword evidence="7 8" id="KW-0030">Aminoacyl-tRNA synthetase</keyword>
<dbReference type="InterPro" id="IPR002314">
    <property type="entry name" value="aa-tRNA-synt_IIb"/>
</dbReference>
<dbReference type="InterPro" id="IPR002315">
    <property type="entry name" value="tRNA-synt_gly"/>
</dbReference>
<keyword evidence="3 8" id="KW-0436">Ligase</keyword>
<comment type="similarity">
    <text evidence="1 8">Belongs to the class-II aminoacyl-tRNA synthetase family.</text>
</comment>
<sequence>MSKPALTNSLQDIISHAKEYGFVFPSSEIYDGLQAVYDYGQNGVELKNNLKTAWWKAMTQLHDNIVGIDAAIFMHPLTWKASGHVDGFNDPMIDNKDSKKRYRADQLLEGKAEEYAAAGQTEKAHTLLAEMGRLLGAEDLSGVRDLIIAENIVCPISKTANWTEVRQFNLMFSTQVGSVAEDSSLIYLRPETAQGIFVNFLNVQKSGRMKVPFGIAQIGKAFRNEIVARQFTFRMREFEQMEMQFFVRPGTEMEWYKEWKETRLKFHKAVGLPVEKLKFHDHEKLAHYANAAVDIEFEFPFGFREIEGIHSRTDFDLRNHQELSKKKQQYFDADLDENGKPFGNYIPYVVETSVGADRLFLATFCNAFTRETVGEGENEKERTYLKLHPALAPIKVAVLPLVKRDGLAEKGEAIAQSLKSSFRTVYDDGGAIGKRYTRQDLIGTPYCIAVDYQTMEDDTVTIRHRDTMEQERVSIRELKEKIGYQVSMERILENI</sequence>
<comment type="caution">
    <text evidence="10">The sequence shown here is derived from an EMBL/GenBank/DDBJ whole genome shotgun (WGS) entry which is preliminary data.</text>
</comment>
<keyword evidence="5 8" id="KW-0067">ATP-binding</keyword>
<dbReference type="InterPro" id="IPR006195">
    <property type="entry name" value="aa-tRNA-synth_II"/>
</dbReference>
<name>A0A4V1ZDL2_9BACT</name>
<dbReference type="InterPro" id="IPR004154">
    <property type="entry name" value="Anticodon-bd"/>
</dbReference>
<proteinExistence type="inferred from homology"/>
<dbReference type="GO" id="GO:0005737">
    <property type="term" value="C:cytoplasm"/>
    <property type="evidence" value="ECO:0007669"/>
    <property type="project" value="UniProtKB-SubCell"/>
</dbReference>
<dbReference type="CDD" id="cd00858">
    <property type="entry name" value="GlyRS_anticodon"/>
    <property type="match status" value="1"/>
</dbReference>
<dbReference type="InterPro" id="IPR033731">
    <property type="entry name" value="GlyRS-like_core"/>
</dbReference>
<gene>
    <name evidence="8" type="primary">glyQS</name>
    <name evidence="10" type="ORF">EWM59_06975</name>
</gene>
<dbReference type="InterPro" id="IPR045864">
    <property type="entry name" value="aa-tRNA-synth_II/BPL/LPL"/>
</dbReference>
<dbReference type="Gene3D" id="3.30.930.10">
    <property type="entry name" value="Bira Bifunctional Protein, Domain 2"/>
    <property type="match status" value="1"/>
</dbReference>
<dbReference type="PANTHER" id="PTHR10745">
    <property type="entry name" value="GLYCYL-TRNA SYNTHETASE/DNA POLYMERASE SUBUNIT GAMMA-2"/>
    <property type="match status" value="1"/>
</dbReference>
<feature type="binding site" evidence="8">
    <location>
        <begin position="238"/>
        <end position="242"/>
    </location>
    <ligand>
        <name>substrate</name>
    </ligand>
</feature>
<organism evidence="10 11">
    <name type="scientific">Emticicia agri</name>
    <dbReference type="NCBI Taxonomy" id="2492393"/>
    <lineage>
        <taxon>Bacteria</taxon>
        <taxon>Pseudomonadati</taxon>
        <taxon>Bacteroidota</taxon>
        <taxon>Cytophagia</taxon>
        <taxon>Cytophagales</taxon>
        <taxon>Leadbetterellaceae</taxon>
        <taxon>Emticicia</taxon>
    </lineage>
</organism>
<keyword evidence="11" id="KW-1185">Reference proteome</keyword>
<evidence type="ECO:0000256" key="6">
    <source>
        <dbReference type="ARBA" id="ARBA00022917"/>
    </source>
</evidence>
<keyword evidence="2 8" id="KW-0963">Cytoplasm</keyword>
<reference evidence="10 11" key="1">
    <citation type="submission" date="2019-02" db="EMBL/GenBank/DDBJ databases">
        <title>Bacterial novel species Emticicia sp. 17J42-9 isolated from soil.</title>
        <authorList>
            <person name="Jung H.-Y."/>
        </authorList>
    </citation>
    <scope>NUCLEOTIDE SEQUENCE [LARGE SCALE GENOMIC DNA]</scope>
    <source>
        <strain evidence="10 11">17J42-9</strain>
    </source>
</reference>
<evidence type="ECO:0000313" key="11">
    <source>
        <dbReference type="Proteomes" id="UP000293162"/>
    </source>
</evidence>
<comment type="catalytic activity">
    <reaction evidence="8">
        <text>tRNA(Gly) + glycine + ATP = glycyl-tRNA(Gly) + AMP + diphosphate</text>
        <dbReference type="Rhea" id="RHEA:16013"/>
        <dbReference type="Rhea" id="RHEA-COMP:9664"/>
        <dbReference type="Rhea" id="RHEA-COMP:9683"/>
        <dbReference type="ChEBI" id="CHEBI:30616"/>
        <dbReference type="ChEBI" id="CHEBI:33019"/>
        <dbReference type="ChEBI" id="CHEBI:57305"/>
        <dbReference type="ChEBI" id="CHEBI:78442"/>
        <dbReference type="ChEBI" id="CHEBI:78522"/>
        <dbReference type="ChEBI" id="CHEBI:456215"/>
        <dbReference type="EC" id="6.1.1.14"/>
    </reaction>
</comment>
<evidence type="ECO:0000259" key="9">
    <source>
        <dbReference type="PROSITE" id="PS50862"/>
    </source>
</evidence>
<evidence type="ECO:0000256" key="1">
    <source>
        <dbReference type="ARBA" id="ARBA00008226"/>
    </source>
</evidence>
<accession>A0A4V1ZDL2</accession>
<protein>
    <recommendedName>
        <fullName evidence="8">Glycine--tRNA ligase</fullName>
        <ecNumber evidence="8">6.1.1.14</ecNumber>
    </recommendedName>
    <alternativeName>
        <fullName evidence="8">Glycyl-tRNA synthetase</fullName>
        <shortName evidence="8">GlyRS</shortName>
    </alternativeName>
</protein>